<dbReference type="Proteomes" id="UP000321306">
    <property type="component" value="Unassembled WGS sequence"/>
</dbReference>
<dbReference type="InterPro" id="IPR029032">
    <property type="entry name" value="AhpD-like"/>
</dbReference>
<feature type="domain" description="Carboxymuconolactone decarboxylase-like" evidence="1">
    <location>
        <begin position="12"/>
        <end position="93"/>
    </location>
</feature>
<dbReference type="PANTHER" id="PTHR34846">
    <property type="entry name" value="4-CARBOXYMUCONOLACTONE DECARBOXYLASE FAMILY PROTEIN (AFU_ORTHOLOGUE AFUA_6G11590)"/>
    <property type="match status" value="1"/>
</dbReference>
<gene>
    <name evidence="2" type="primary">ydfG</name>
    <name evidence="2" type="ORF">DC3_30770</name>
</gene>
<dbReference type="PANTHER" id="PTHR34846:SF10">
    <property type="entry name" value="CYTOPLASMIC PROTEIN"/>
    <property type="match status" value="1"/>
</dbReference>
<dbReference type="Pfam" id="PF02627">
    <property type="entry name" value="CMD"/>
    <property type="match status" value="1"/>
</dbReference>
<comment type="caution">
    <text evidence="2">The sequence shown here is derived from an EMBL/GenBank/DDBJ whole genome shotgun (WGS) entry which is preliminary data.</text>
</comment>
<reference evidence="2 3" key="1">
    <citation type="submission" date="2019-07" db="EMBL/GenBank/DDBJ databases">
        <title>Whole genome shotgun sequence of Deinococcus cellulosilyticus NBRC 106333.</title>
        <authorList>
            <person name="Hosoyama A."/>
            <person name="Uohara A."/>
            <person name="Ohji S."/>
            <person name="Ichikawa N."/>
        </authorList>
    </citation>
    <scope>NUCLEOTIDE SEQUENCE [LARGE SCALE GENOMIC DNA]</scope>
    <source>
        <strain evidence="2 3">NBRC 106333</strain>
    </source>
</reference>
<accession>A0A511N3M9</accession>
<dbReference type="Gene3D" id="1.20.1290.10">
    <property type="entry name" value="AhpD-like"/>
    <property type="match status" value="1"/>
</dbReference>
<proteinExistence type="predicted"/>
<dbReference type="EMBL" id="BJXB01000013">
    <property type="protein sequence ID" value="GEM47442.1"/>
    <property type="molecule type" value="Genomic_DNA"/>
</dbReference>
<dbReference type="InterPro" id="IPR003779">
    <property type="entry name" value="CMD-like"/>
</dbReference>
<evidence type="ECO:0000259" key="1">
    <source>
        <dbReference type="Pfam" id="PF02627"/>
    </source>
</evidence>
<sequence length="150" mass="17232">MNTRISPHQTHPEAYATMLQMENFIRSTSISARLRELIKIRVSMINGCSYCIDMHTRDAVKYGETPERIYLLSVFEEVPHFSPEEKAALKMAVELTLVHQHGLSEETYQEVARHYTPQQIMELTMITVTINGWNRIAKATNMLPALPQEA</sequence>
<dbReference type="GO" id="GO:0051920">
    <property type="term" value="F:peroxiredoxin activity"/>
    <property type="evidence" value="ECO:0007669"/>
    <property type="project" value="InterPro"/>
</dbReference>
<keyword evidence="3" id="KW-1185">Reference proteome</keyword>
<dbReference type="NCBIfam" id="TIGR00778">
    <property type="entry name" value="ahpD_dom"/>
    <property type="match status" value="1"/>
</dbReference>
<dbReference type="RefSeq" id="WP_186816057.1">
    <property type="nucleotide sequence ID" value="NZ_BJXB01000013.1"/>
</dbReference>
<protein>
    <recommendedName>
        <fullName evidence="1">Carboxymuconolactone decarboxylase-like domain-containing protein</fullName>
    </recommendedName>
</protein>
<evidence type="ECO:0000313" key="2">
    <source>
        <dbReference type="EMBL" id="GEM47442.1"/>
    </source>
</evidence>
<organism evidence="2 3">
    <name type="scientific">Deinococcus cellulosilyticus (strain DSM 18568 / NBRC 106333 / KACC 11606 / 5516J-15)</name>
    <dbReference type="NCBI Taxonomy" id="1223518"/>
    <lineage>
        <taxon>Bacteria</taxon>
        <taxon>Thermotogati</taxon>
        <taxon>Deinococcota</taxon>
        <taxon>Deinococci</taxon>
        <taxon>Deinococcales</taxon>
        <taxon>Deinococcaceae</taxon>
        <taxon>Deinococcus</taxon>
    </lineage>
</organism>
<dbReference type="AlphaFoldDB" id="A0A511N3M9"/>
<dbReference type="InterPro" id="IPR004675">
    <property type="entry name" value="AhpD_core"/>
</dbReference>
<name>A0A511N3M9_DEIC1</name>
<dbReference type="SUPFAM" id="SSF69118">
    <property type="entry name" value="AhpD-like"/>
    <property type="match status" value="1"/>
</dbReference>
<evidence type="ECO:0000313" key="3">
    <source>
        <dbReference type="Proteomes" id="UP000321306"/>
    </source>
</evidence>